<name>A0A4Y2T8E2_ARAVE</name>
<evidence type="ECO:0000313" key="2">
    <source>
        <dbReference type="Proteomes" id="UP000499080"/>
    </source>
</evidence>
<evidence type="ECO:0000313" key="1">
    <source>
        <dbReference type="EMBL" id="GBN95746.1"/>
    </source>
</evidence>
<comment type="caution">
    <text evidence="1">The sequence shown here is derived from an EMBL/GenBank/DDBJ whole genome shotgun (WGS) entry which is preliminary data.</text>
</comment>
<reference evidence="1 2" key="1">
    <citation type="journal article" date="2019" name="Sci. Rep.">
        <title>Orb-weaving spider Araneus ventricosus genome elucidates the spidroin gene catalogue.</title>
        <authorList>
            <person name="Kono N."/>
            <person name="Nakamura H."/>
            <person name="Ohtoshi R."/>
            <person name="Moran D.A.P."/>
            <person name="Shinohara A."/>
            <person name="Yoshida Y."/>
            <person name="Fujiwara M."/>
            <person name="Mori M."/>
            <person name="Tomita M."/>
            <person name="Arakawa K."/>
        </authorList>
    </citation>
    <scope>NUCLEOTIDE SEQUENCE [LARGE SCALE GENOMIC DNA]</scope>
</reference>
<accession>A0A4Y2T8E2</accession>
<proteinExistence type="predicted"/>
<dbReference type="Proteomes" id="UP000499080">
    <property type="component" value="Unassembled WGS sequence"/>
</dbReference>
<keyword evidence="2" id="KW-1185">Reference proteome</keyword>
<protein>
    <submittedName>
        <fullName evidence="1">Uncharacterized protein</fullName>
    </submittedName>
</protein>
<dbReference type="EMBL" id="BGPR01026208">
    <property type="protein sequence ID" value="GBN95746.1"/>
    <property type="molecule type" value="Genomic_DNA"/>
</dbReference>
<gene>
    <name evidence="1" type="ORF">AVEN_120256_1</name>
</gene>
<organism evidence="1 2">
    <name type="scientific">Araneus ventricosus</name>
    <name type="common">Orbweaver spider</name>
    <name type="synonym">Epeira ventricosa</name>
    <dbReference type="NCBI Taxonomy" id="182803"/>
    <lineage>
        <taxon>Eukaryota</taxon>
        <taxon>Metazoa</taxon>
        <taxon>Ecdysozoa</taxon>
        <taxon>Arthropoda</taxon>
        <taxon>Chelicerata</taxon>
        <taxon>Arachnida</taxon>
        <taxon>Araneae</taxon>
        <taxon>Araneomorphae</taxon>
        <taxon>Entelegynae</taxon>
        <taxon>Araneoidea</taxon>
        <taxon>Araneidae</taxon>
        <taxon>Araneus</taxon>
    </lineage>
</organism>
<sequence length="50" mass="5559">ISREKILAPLTPVIIAANRNPVEVISTVTAEESVQNLLVKKEEADVFRRT</sequence>
<dbReference type="AlphaFoldDB" id="A0A4Y2T8E2"/>
<feature type="non-terminal residue" evidence="1">
    <location>
        <position position="1"/>
    </location>
</feature>